<dbReference type="Proteomes" id="UP001501020">
    <property type="component" value="Unassembled WGS sequence"/>
</dbReference>
<accession>A0ABN2ZZ85</accession>
<gene>
    <name evidence="1" type="ORF">GCM10009727_54850</name>
</gene>
<organism evidence="1 2">
    <name type="scientific">Actinomadura napierensis</name>
    <dbReference type="NCBI Taxonomy" id="267854"/>
    <lineage>
        <taxon>Bacteria</taxon>
        <taxon>Bacillati</taxon>
        <taxon>Actinomycetota</taxon>
        <taxon>Actinomycetes</taxon>
        <taxon>Streptosporangiales</taxon>
        <taxon>Thermomonosporaceae</taxon>
        <taxon>Actinomadura</taxon>
    </lineage>
</organism>
<protein>
    <submittedName>
        <fullName evidence="1">Uncharacterized protein</fullName>
    </submittedName>
</protein>
<sequence>MAPFASCPSDPLHADAAAAISAPMATRAKTRMGDLPVLIGQACHDQDNHPHTTPDHIRPVRRRPIANAYSLCQVLMAASSAPL</sequence>
<evidence type="ECO:0000313" key="1">
    <source>
        <dbReference type="EMBL" id="GAA2150464.1"/>
    </source>
</evidence>
<reference evidence="1 2" key="1">
    <citation type="journal article" date="2019" name="Int. J. Syst. Evol. Microbiol.">
        <title>The Global Catalogue of Microorganisms (GCM) 10K type strain sequencing project: providing services to taxonomists for standard genome sequencing and annotation.</title>
        <authorList>
            <consortium name="The Broad Institute Genomics Platform"/>
            <consortium name="The Broad Institute Genome Sequencing Center for Infectious Disease"/>
            <person name="Wu L."/>
            <person name="Ma J."/>
        </authorList>
    </citation>
    <scope>NUCLEOTIDE SEQUENCE [LARGE SCALE GENOMIC DNA]</scope>
    <source>
        <strain evidence="1 2">JCM 13850</strain>
    </source>
</reference>
<proteinExistence type="predicted"/>
<keyword evidence="2" id="KW-1185">Reference proteome</keyword>
<dbReference type="EMBL" id="BAAAMR010000054">
    <property type="protein sequence ID" value="GAA2150464.1"/>
    <property type="molecule type" value="Genomic_DNA"/>
</dbReference>
<evidence type="ECO:0000313" key="2">
    <source>
        <dbReference type="Proteomes" id="UP001501020"/>
    </source>
</evidence>
<comment type="caution">
    <text evidence="1">The sequence shown here is derived from an EMBL/GenBank/DDBJ whole genome shotgun (WGS) entry which is preliminary data.</text>
</comment>
<name>A0ABN2ZZ85_9ACTN</name>